<name>A0A9N9K3C1_9GLOM</name>
<dbReference type="Proteomes" id="UP000789405">
    <property type="component" value="Unassembled WGS sequence"/>
</dbReference>
<accession>A0A9N9K3C1</accession>
<dbReference type="EMBL" id="CAJVPY010043745">
    <property type="protein sequence ID" value="CAG8808426.1"/>
    <property type="molecule type" value="Genomic_DNA"/>
</dbReference>
<organism evidence="2 3">
    <name type="scientific">Dentiscutata erythropus</name>
    <dbReference type="NCBI Taxonomy" id="1348616"/>
    <lineage>
        <taxon>Eukaryota</taxon>
        <taxon>Fungi</taxon>
        <taxon>Fungi incertae sedis</taxon>
        <taxon>Mucoromycota</taxon>
        <taxon>Glomeromycotina</taxon>
        <taxon>Glomeromycetes</taxon>
        <taxon>Diversisporales</taxon>
        <taxon>Gigasporaceae</taxon>
        <taxon>Dentiscutata</taxon>
    </lineage>
</organism>
<feature type="compositionally biased region" description="Low complexity" evidence="1">
    <location>
        <begin position="82"/>
        <end position="91"/>
    </location>
</feature>
<proteinExistence type="predicted"/>
<keyword evidence="3" id="KW-1185">Reference proteome</keyword>
<comment type="caution">
    <text evidence="2">The sequence shown here is derived from an EMBL/GenBank/DDBJ whole genome shotgun (WGS) entry which is preliminary data.</text>
</comment>
<sequence length="187" mass="21266">IVIMDQDNSSTFQYNSEEDTNNLLESNSESSLPYNLECFPEHSTSLYTSEYSTSPYNSDQFTSISDNPENLISLLENFDYSDSSNSNTTQNTKKHKSEFIISPNKKSRPEKSRVWHHMKKDKIVKKETICLVPVKQNEKIEKCGETFALSTSTSTLGSHLPQKDPTQPTLLDIIKKPPPLLSKKKID</sequence>
<feature type="region of interest" description="Disordered" evidence="1">
    <location>
        <begin position="153"/>
        <end position="187"/>
    </location>
</feature>
<evidence type="ECO:0000256" key="1">
    <source>
        <dbReference type="SAM" id="MobiDB-lite"/>
    </source>
</evidence>
<evidence type="ECO:0000313" key="2">
    <source>
        <dbReference type="EMBL" id="CAG8808426.1"/>
    </source>
</evidence>
<evidence type="ECO:0000313" key="3">
    <source>
        <dbReference type="Proteomes" id="UP000789405"/>
    </source>
</evidence>
<gene>
    <name evidence="2" type="ORF">DERYTH_LOCUS24881</name>
</gene>
<feature type="non-terminal residue" evidence="2">
    <location>
        <position position="187"/>
    </location>
</feature>
<feature type="region of interest" description="Disordered" evidence="1">
    <location>
        <begin position="82"/>
        <end position="113"/>
    </location>
</feature>
<reference evidence="2" key="1">
    <citation type="submission" date="2021-06" db="EMBL/GenBank/DDBJ databases">
        <authorList>
            <person name="Kallberg Y."/>
            <person name="Tangrot J."/>
            <person name="Rosling A."/>
        </authorList>
    </citation>
    <scope>NUCLEOTIDE SEQUENCE</scope>
    <source>
        <strain evidence="2">MA453B</strain>
    </source>
</reference>
<dbReference type="AlphaFoldDB" id="A0A9N9K3C1"/>
<dbReference type="OrthoDB" id="2443773at2759"/>
<protein>
    <submittedName>
        <fullName evidence="2">9132_t:CDS:1</fullName>
    </submittedName>
</protein>